<name>A0A7L7LA96_9BACT</name>
<organism evidence="1 2">
    <name type="scientific">Adhaeribacter radiodurans</name>
    <dbReference type="NCBI Taxonomy" id="2745197"/>
    <lineage>
        <taxon>Bacteria</taxon>
        <taxon>Pseudomonadati</taxon>
        <taxon>Bacteroidota</taxon>
        <taxon>Cytophagia</taxon>
        <taxon>Cytophagales</taxon>
        <taxon>Hymenobacteraceae</taxon>
        <taxon>Adhaeribacter</taxon>
    </lineage>
</organism>
<sequence>MARLLDYIFSNLEEKNLNRSQVEAYIRYLDEIILQGLPLEKDLAFQKIKLQLLNRLHQLNQQQIQFYWASTMQN</sequence>
<keyword evidence="2" id="KW-1185">Reference proteome</keyword>
<protein>
    <submittedName>
        <fullName evidence="1">Uncharacterized protein</fullName>
    </submittedName>
</protein>
<dbReference type="KEGG" id="add:HUW48_17770"/>
<accession>A0A7L7LA96</accession>
<dbReference type="EMBL" id="CP055153">
    <property type="protein sequence ID" value="QMU29756.1"/>
    <property type="molecule type" value="Genomic_DNA"/>
</dbReference>
<reference evidence="1 2" key="2">
    <citation type="submission" date="2020-08" db="EMBL/GenBank/DDBJ databases">
        <title>Adhaeribacter dokdonensis sp. nov., isolated from the rhizosphere of Elymus tsukushiensis, a plant native to the Dokdo Islands, Republic of Korea.</title>
        <authorList>
            <person name="Ghim S.Y."/>
        </authorList>
    </citation>
    <scope>NUCLEOTIDE SEQUENCE [LARGE SCALE GENOMIC DNA]</scope>
    <source>
        <strain evidence="1 2">KUDC8001</strain>
    </source>
</reference>
<reference evidence="1 2" key="1">
    <citation type="submission" date="2020-06" db="EMBL/GenBank/DDBJ databases">
        <authorList>
            <person name="Hwang Y.J."/>
        </authorList>
    </citation>
    <scope>NUCLEOTIDE SEQUENCE [LARGE SCALE GENOMIC DNA]</scope>
    <source>
        <strain evidence="1 2">KUDC8001</strain>
    </source>
</reference>
<dbReference type="Proteomes" id="UP000514509">
    <property type="component" value="Chromosome"/>
</dbReference>
<evidence type="ECO:0000313" key="1">
    <source>
        <dbReference type="EMBL" id="QMU29756.1"/>
    </source>
</evidence>
<gene>
    <name evidence="1" type="ORF">HUW48_17770</name>
</gene>
<dbReference type="RefSeq" id="WP_182412216.1">
    <property type="nucleotide sequence ID" value="NZ_CP055153.1"/>
</dbReference>
<dbReference type="AlphaFoldDB" id="A0A7L7LA96"/>
<evidence type="ECO:0000313" key="2">
    <source>
        <dbReference type="Proteomes" id="UP000514509"/>
    </source>
</evidence>
<proteinExistence type="predicted"/>